<dbReference type="PANTHER" id="PTHR45947:SF3">
    <property type="entry name" value="SULFOQUINOVOSYL TRANSFERASE SQD2"/>
    <property type="match status" value="1"/>
</dbReference>
<dbReference type="Proteomes" id="UP001500454">
    <property type="component" value="Unassembled WGS sequence"/>
</dbReference>
<reference evidence="2" key="1">
    <citation type="journal article" date="2019" name="Int. J. Syst. Evol. Microbiol.">
        <title>The Global Catalogue of Microorganisms (GCM) 10K type strain sequencing project: providing services to taxonomists for standard genome sequencing and annotation.</title>
        <authorList>
            <consortium name="The Broad Institute Genomics Platform"/>
            <consortium name="The Broad Institute Genome Sequencing Center for Infectious Disease"/>
            <person name="Wu L."/>
            <person name="Ma J."/>
        </authorList>
    </citation>
    <scope>NUCLEOTIDE SEQUENCE [LARGE SCALE GENOMIC DNA]</scope>
    <source>
        <strain evidence="2">JCM 17924</strain>
    </source>
</reference>
<dbReference type="SUPFAM" id="SSF53756">
    <property type="entry name" value="UDP-Glycosyltransferase/glycogen phosphorylase"/>
    <property type="match status" value="1"/>
</dbReference>
<name>A0ABP8J997_9BACT</name>
<dbReference type="Gene3D" id="3.40.50.2000">
    <property type="entry name" value="Glycogen Phosphorylase B"/>
    <property type="match status" value="2"/>
</dbReference>
<keyword evidence="2" id="KW-1185">Reference proteome</keyword>
<dbReference type="Pfam" id="PF13692">
    <property type="entry name" value="Glyco_trans_1_4"/>
    <property type="match status" value="1"/>
</dbReference>
<evidence type="ECO:0000313" key="1">
    <source>
        <dbReference type="EMBL" id="GAA4387151.1"/>
    </source>
</evidence>
<comment type="caution">
    <text evidence="1">The sequence shown here is derived from an EMBL/GenBank/DDBJ whole genome shotgun (WGS) entry which is preliminary data.</text>
</comment>
<sequence>MKLLVLLSRFPFPLDKGDKLRAYHQLRHLAQQHTVCLFALTDEDVTPEAHAAVAPLCAGGLHVHRLRKPGIGLNMSLGLLKGWPFQVGYFYDAAAAQKVAALVQGFGPDALYCQLIRMAEYARPFAHQLPLTLDYMDVFSTGMKRRAGKAPAWQRPVFELEAHRLRQYEAECFAWFRHHTIISDQDRQLIDHEDRQRIQVVPNGIDTEYFRPGAVPADEPFELVFCGNMAYHPNVEAAEWLAQEILPAVQVQHPQARLLLAGTTPAARVLALQSGHVKVSGWLPDIRTAYASARVFVAPMRTGTGLQNKLLEAMAMGRPCVTTPLANNALHATPGQHVLVGQNTAELAQYVTELLNHPVNAAGLGLGGREFVRERYNWAASTERLAQLFQHT</sequence>
<accession>A0ABP8J997</accession>
<evidence type="ECO:0000313" key="2">
    <source>
        <dbReference type="Proteomes" id="UP001500454"/>
    </source>
</evidence>
<dbReference type="EMBL" id="BAABHA010000010">
    <property type="protein sequence ID" value="GAA4387151.1"/>
    <property type="molecule type" value="Genomic_DNA"/>
</dbReference>
<proteinExistence type="predicted"/>
<dbReference type="CDD" id="cd03801">
    <property type="entry name" value="GT4_PimA-like"/>
    <property type="match status" value="1"/>
</dbReference>
<dbReference type="PANTHER" id="PTHR45947">
    <property type="entry name" value="SULFOQUINOVOSYL TRANSFERASE SQD2"/>
    <property type="match status" value="1"/>
</dbReference>
<dbReference type="RefSeq" id="WP_345225998.1">
    <property type="nucleotide sequence ID" value="NZ_BAABHA010000010.1"/>
</dbReference>
<protein>
    <submittedName>
        <fullName evidence="1">Glycosyltransferase</fullName>
    </submittedName>
</protein>
<gene>
    <name evidence="1" type="ORF">GCM10023186_32510</name>
</gene>
<dbReference type="InterPro" id="IPR050194">
    <property type="entry name" value="Glycosyltransferase_grp1"/>
</dbReference>
<organism evidence="1 2">
    <name type="scientific">Hymenobacter koreensis</name>
    <dbReference type="NCBI Taxonomy" id="1084523"/>
    <lineage>
        <taxon>Bacteria</taxon>
        <taxon>Pseudomonadati</taxon>
        <taxon>Bacteroidota</taxon>
        <taxon>Cytophagia</taxon>
        <taxon>Cytophagales</taxon>
        <taxon>Hymenobacteraceae</taxon>
        <taxon>Hymenobacter</taxon>
    </lineage>
</organism>